<comment type="caution">
    <text evidence="2">The sequence shown here is derived from an EMBL/GenBank/DDBJ whole genome shotgun (WGS) entry which is preliminary data.</text>
</comment>
<accession>A0ABU3SBC3</accession>
<gene>
    <name evidence="2" type="ORF">RKE40_19455</name>
</gene>
<reference evidence="2 3" key="1">
    <citation type="submission" date="2023-09" db="EMBL/GenBank/DDBJ databases">
        <title>Whole genome shotgun sequencing (WGS) of Bosea sp. ZW T0_25, isolated from stored onions (Allium cepa).</title>
        <authorList>
            <person name="Stoll D.A."/>
            <person name="Huch M."/>
        </authorList>
    </citation>
    <scope>NUCLEOTIDE SEQUENCE [LARGE SCALE GENOMIC DNA]</scope>
    <source>
        <strain evidence="2 3">ZW T0_25</strain>
    </source>
</reference>
<evidence type="ECO:0000256" key="1">
    <source>
        <dbReference type="SAM" id="MobiDB-lite"/>
    </source>
</evidence>
<keyword evidence="3" id="KW-1185">Reference proteome</keyword>
<feature type="compositionally biased region" description="Basic and acidic residues" evidence="1">
    <location>
        <begin position="1"/>
        <end position="20"/>
    </location>
</feature>
<organism evidence="2 3">
    <name type="scientific">Bosea rubneri</name>
    <dbReference type="NCBI Taxonomy" id="3075434"/>
    <lineage>
        <taxon>Bacteria</taxon>
        <taxon>Pseudomonadati</taxon>
        <taxon>Pseudomonadota</taxon>
        <taxon>Alphaproteobacteria</taxon>
        <taxon>Hyphomicrobiales</taxon>
        <taxon>Boseaceae</taxon>
        <taxon>Bosea</taxon>
    </lineage>
</organism>
<proteinExistence type="predicted"/>
<evidence type="ECO:0000313" key="3">
    <source>
        <dbReference type="Proteomes" id="UP001254257"/>
    </source>
</evidence>
<dbReference type="RefSeq" id="WP_316019873.1">
    <property type="nucleotide sequence ID" value="NZ_JAWDID010000033.1"/>
</dbReference>
<dbReference type="Proteomes" id="UP001254257">
    <property type="component" value="Unassembled WGS sequence"/>
</dbReference>
<sequence length="119" mass="12948">MMKLAREPLTKRKPDRRHTEQIAMPRPIDLQEAETLALRALAFLASEPERLEPFLAATGLGPATLRSAAQEPGFLLGVIDHLCASDSLLLEFAANLGLNPEIVGQAREILAGPPEVFEP</sequence>
<dbReference type="EMBL" id="JAWDID010000033">
    <property type="protein sequence ID" value="MDU0342077.1"/>
    <property type="molecule type" value="Genomic_DNA"/>
</dbReference>
<dbReference type="InterPro" id="IPR021955">
    <property type="entry name" value="DUF3572"/>
</dbReference>
<name>A0ABU3SBC3_9HYPH</name>
<feature type="region of interest" description="Disordered" evidence="1">
    <location>
        <begin position="1"/>
        <end position="26"/>
    </location>
</feature>
<evidence type="ECO:0000313" key="2">
    <source>
        <dbReference type="EMBL" id="MDU0342077.1"/>
    </source>
</evidence>
<protein>
    <submittedName>
        <fullName evidence="2">DUF3572 domain-containing protein</fullName>
    </submittedName>
</protein>
<dbReference type="Pfam" id="PF12096">
    <property type="entry name" value="DUF3572"/>
    <property type="match status" value="1"/>
</dbReference>